<dbReference type="Gene3D" id="2.40.50.140">
    <property type="entry name" value="Nucleic acid-binding proteins"/>
    <property type="match status" value="1"/>
</dbReference>
<accession>A0A645BQ20</accession>
<reference evidence="2" key="1">
    <citation type="submission" date="2019-08" db="EMBL/GenBank/DDBJ databases">
        <authorList>
            <person name="Kucharzyk K."/>
            <person name="Murdoch R.W."/>
            <person name="Higgins S."/>
            <person name="Loffler F."/>
        </authorList>
    </citation>
    <scope>NUCLEOTIDE SEQUENCE</scope>
</reference>
<dbReference type="AlphaFoldDB" id="A0A645BQ20"/>
<feature type="domain" description="S1 motif" evidence="1">
    <location>
        <begin position="258"/>
        <end position="338"/>
    </location>
</feature>
<dbReference type="PANTHER" id="PTHR23355">
    <property type="entry name" value="RIBONUCLEASE"/>
    <property type="match status" value="1"/>
</dbReference>
<dbReference type="GO" id="GO:0008859">
    <property type="term" value="F:exoribonuclease II activity"/>
    <property type="evidence" value="ECO:0007669"/>
    <property type="project" value="UniProtKB-EC"/>
</dbReference>
<dbReference type="Pfam" id="PF00575">
    <property type="entry name" value="S1"/>
    <property type="match status" value="1"/>
</dbReference>
<evidence type="ECO:0000259" key="1">
    <source>
        <dbReference type="PROSITE" id="PS50126"/>
    </source>
</evidence>
<comment type="caution">
    <text evidence="2">The sequence shown here is derived from an EMBL/GenBank/DDBJ whole genome shotgun (WGS) entry which is preliminary data.</text>
</comment>
<dbReference type="EC" id="3.1.13.1" evidence="2"/>
<dbReference type="InterPro" id="IPR050180">
    <property type="entry name" value="RNR_Ribonuclease"/>
</dbReference>
<organism evidence="2">
    <name type="scientific">bioreactor metagenome</name>
    <dbReference type="NCBI Taxonomy" id="1076179"/>
    <lineage>
        <taxon>unclassified sequences</taxon>
        <taxon>metagenomes</taxon>
        <taxon>ecological metagenomes</taxon>
    </lineage>
</organism>
<proteinExistence type="predicted"/>
<name>A0A645BQ20_9ZZZZ</name>
<dbReference type="GO" id="GO:0005829">
    <property type="term" value="C:cytosol"/>
    <property type="evidence" value="ECO:0007669"/>
    <property type="project" value="TreeGrafter"/>
</dbReference>
<gene>
    <name evidence="2" type="primary">rnr_34</name>
    <name evidence="2" type="ORF">SDC9_114269</name>
</gene>
<dbReference type="SUPFAM" id="SSF50249">
    <property type="entry name" value="Nucleic acid-binding proteins"/>
    <property type="match status" value="2"/>
</dbReference>
<keyword evidence="2" id="KW-0378">Hydrolase</keyword>
<dbReference type="PANTHER" id="PTHR23355:SF9">
    <property type="entry name" value="DIS3-LIKE EXONUCLEASE 2"/>
    <property type="match status" value="1"/>
</dbReference>
<dbReference type="CDD" id="cd04471">
    <property type="entry name" value="S1_RNase_R"/>
    <property type="match status" value="1"/>
</dbReference>
<dbReference type="SMART" id="SM00316">
    <property type="entry name" value="S1"/>
    <property type="match status" value="1"/>
</dbReference>
<sequence>MTYKDVNKILEDEDEELKERYKEFIDAFKAMEQLMNILRKKRRIRGSIDFDFEESKIILDDKGKPVDIKPYERGVSERIIEEFMIVCNETIAEHMYWKEMPFVYRVHEDPDPEKIMALNVLIHNFGYSIKGADEIHPKALQQVLDKVAGKKEERLINTLLLRSLRKARYDGGSLGHFGLASKYYCHFTSPIRRYPDLMIHRIIKEDIHRKLTPGRIRELKEMIPGIAEQSSIRERAAEEAEREVEDLKKAEYMKDKIGEEYEGIISSVTSFGMYVELENTIEGLVHVSNMEDDYYIFDETSHVMIGERKRKIYRIGDMVRIRVLSVDMASHKVDFVLAEC</sequence>
<dbReference type="InterPro" id="IPR012340">
    <property type="entry name" value="NA-bd_OB-fold"/>
</dbReference>
<dbReference type="InterPro" id="IPR001900">
    <property type="entry name" value="RNase_II/R"/>
</dbReference>
<evidence type="ECO:0000313" key="2">
    <source>
        <dbReference type="EMBL" id="MPM67347.1"/>
    </source>
</evidence>
<dbReference type="GO" id="GO:0006402">
    <property type="term" value="P:mRNA catabolic process"/>
    <property type="evidence" value="ECO:0007669"/>
    <property type="project" value="TreeGrafter"/>
</dbReference>
<dbReference type="SMART" id="SM00955">
    <property type="entry name" value="RNB"/>
    <property type="match status" value="1"/>
</dbReference>
<dbReference type="GO" id="GO:0003723">
    <property type="term" value="F:RNA binding"/>
    <property type="evidence" value="ECO:0007669"/>
    <property type="project" value="InterPro"/>
</dbReference>
<dbReference type="PROSITE" id="PS50126">
    <property type="entry name" value="S1"/>
    <property type="match status" value="1"/>
</dbReference>
<dbReference type="Pfam" id="PF00773">
    <property type="entry name" value="RNB"/>
    <property type="match status" value="1"/>
</dbReference>
<dbReference type="InterPro" id="IPR003029">
    <property type="entry name" value="S1_domain"/>
</dbReference>
<dbReference type="EMBL" id="VSSQ01021637">
    <property type="protein sequence ID" value="MPM67347.1"/>
    <property type="molecule type" value="Genomic_DNA"/>
</dbReference>
<protein>
    <submittedName>
        <fullName evidence="2">Ribonuclease R</fullName>
        <ecNumber evidence="2">3.1.13.1</ecNumber>
    </submittedName>
</protein>